<proteinExistence type="predicted"/>
<keyword evidence="3" id="KW-1185">Reference proteome</keyword>
<dbReference type="EMBL" id="JARKIB010000047">
    <property type="protein sequence ID" value="KAJ7756180.1"/>
    <property type="molecule type" value="Genomic_DNA"/>
</dbReference>
<evidence type="ECO:0000313" key="3">
    <source>
        <dbReference type="Proteomes" id="UP001215598"/>
    </source>
</evidence>
<name>A0AAD7J3H4_9AGAR</name>
<sequence length="373" mass="41515">MPHHGTMHLLKGENDVSGQRRLPKDSASARFSGQIVFRFTQSSDSPFNDVLYTNAVPVSPPFTKRTFRELSELSGPPGRMEHILPFRNLKPSRSIGQSNFYCTGIRIRSDGTSSTPLSLDSSGVLTWAVLQTLAVVPTVKKLVISTQPLSEDLEHDPEFISLMLYSRDASGAMLCPNLQRIELLHFYNILDESLLEFIQARTHPEITDVITRLESLCAVIHREMQTDIIPVLESPIAEGLAVSLRSDSRPRYNRYSVSEFLKEAGANPWSPLSESWLHHTRAVAYGSDEPAEKINLAEKPESLELSSCFIGPRGALLWSDADPGSGYLPLIFAPRGDRKYFQPGESTSPHVSKIMFRSIRVLARGPGLVFGRL</sequence>
<evidence type="ECO:0000313" key="2">
    <source>
        <dbReference type="EMBL" id="KAJ7756180.1"/>
    </source>
</evidence>
<comment type="caution">
    <text evidence="2">The sequence shown here is derived from an EMBL/GenBank/DDBJ whole genome shotgun (WGS) entry which is preliminary data.</text>
</comment>
<gene>
    <name evidence="2" type="ORF">B0H16DRAFT_1458188</name>
</gene>
<protein>
    <submittedName>
        <fullName evidence="2">Uncharacterized protein</fullName>
    </submittedName>
</protein>
<accession>A0AAD7J3H4</accession>
<dbReference type="AlphaFoldDB" id="A0AAD7J3H4"/>
<feature type="region of interest" description="Disordered" evidence="1">
    <location>
        <begin position="1"/>
        <end position="27"/>
    </location>
</feature>
<evidence type="ECO:0000256" key="1">
    <source>
        <dbReference type="SAM" id="MobiDB-lite"/>
    </source>
</evidence>
<dbReference type="Proteomes" id="UP001215598">
    <property type="component" value="Unassembled WGS sequence"/>
</dbReference>
<reference evidence="2" key="1">
    <citation type="submission" date="2023-03" db="EMBL/GenBank/DDBJ databases">
        <title>Massive genome expansion in bonnet fungi (Mycena s.s.) driven by repeated elements and novel gene families across ecological guilds.</title>
        <authorList>
            <consortium name="Lawrence Berkeley National Laboratory"/>
            <person name="Harder C.B."/>
            <person name="Miyauchi S."/>
            <person name="Viragh M."/>
            <person name="Kuo A."/>
            <person name="Thoen E."/>
            <person name="Andreopoulos B."/>
            <person name="Lu D."/>
            <person name="Skrede I."/>
            <person name="Drula E."/>
            <person name="Henrissat B."/>
            <person name="Morin E."/>
            <person name="Kohler A."/>
            <person name="Barry K."/>
            <person name="LaButti K."/>
            <person name="Morin E."/>
            <person name="Salamov A."/>
            <person name="Lipzen A."/>
            <person name="Mereny Z."/>
            <person name="Hegedus B."/>
            <person name="Baldrian P."/>
            <person name="Stursova M."/>
            <person name="Weitz H."/>
            <person name="Taylor A."/>
            <person name="Grigoriev I.V."/>
            <person name="Nagy L.G."/>
            <person name="Martin F."/>
            <person name="Kauserud H."/>
        </authorList>
    </citation>
    <scope>NUCLEOTIDE SEQUENCE</scope>
    <source>
        <strain evidence="2">CBHHK182m</strain>
    </source>
</reference>
<organism evidence="2 3">
    <name type="scientific">Mycena metata</name>
    <dbReference type="NCBI Taxonomy" id="1033252"/>
    <lineage>
        <taxon>Eukaryota</taxon>
        <taxon>Fungi</taxon>
        <taxon>Dikarya</taxon>
        <taxon>Basidiomycota</taxon>
        <taxon>Agaricomycotina</taxon>
        <taxon>Agaricomycetes</taxon>
        <taxon>Agaricomycetidae</taxon>
        <taxon>Agaricales</taxon>
        <taxon>Marasmiineae</taxon>
        <taxon>Mycenaceae</taxon>
        <taxon>Mycena</taxon>
    </lineage>
</organism>